<dbReference type="AlphaFoldDB" id="A0A6C0I6G0"/>
<protein>
    <submittedName>
        <fullName evidence="1">Uncharacterized protein</fullName>
    </submittedName>
</protein>
<name>A0A6C0I6G0_9ZZZZ</name>
<organism evidence="1">
    <name type="scientific">viral metagenome</name>
    <dbReference type="NCBI Taxonomy" id="1070528"/>
    <lineage>
        <taxon>unclassified sequences</taxon>
        <taxon>metagenomes</taxon>
        <taxon>organismal metagenomes</taxon>
    </lineage>
</organism>
<reference evidence="1" key="1">
    <citation type="journal article" date="2020" name="Nature">
        <title>Giant virus diversity and host interactions through global metagenomics.</title>
        <authorList>
            <person name="Schulz F."/>
            <person name="Roux S."/>
            <person name="Paez-Espino D."/>
            <person name="Jungbluth S."/>
            <person name="Walsh D.A."/>
            <person name="Denef V.J."/>
            <person name="McMahon K.D."/>
            <person name="Konstantinidis K.T."/>
            <person name="Eloe-Fadrosh E.A."/>
            <person name="Kyrpides N.C."/>
            <person name="Woyke T."/>
        </authorList>
    </citation>
    <scope>NUCLEOTIDE SEQUENCE</scope>
    <source>
        <strain evidence="1">GVMAG-M-3300023184-24</strain>
    </source>
</reference>
<accession>A0A6C0I6G0</accession>
<dbReference type="EMBL" id="MN740110">
    <property type="protein sequence ID" value="QHT88180.1"/>
    <property type="molecule type" value="Genomic_DNA"/>
</dbReference>
<proteinExistence type="predicted"/>
<evidence type="ECO:0000313" key="1">
    <source>
        <dbReference type="EMBL" id="QHT88180.1"/>
    </source>
</evidence>
<sequence>MDTLLQIDNVNIPEDAEVPFQCYTYNDADIYNEQPETVTHVLIPKEHDSLLFYPKIPIDIPLEQVKNINVQRILLTLEYEGSRKVQDADRLKLFCEERLRYSFADVDINNLNKYLLNKEDENIFNERKMKCYSCLNRLQEGDIVISHPSSEEINVHEHCLNNAMGLTNCEDNQDL</sequence>